<protein>
    <submittedName>
        <fullName evidence="1">Uncharacterized protein</fullName>
    </submittedName>
</protein>
<accession>A0A0B6ZU92</accession>
<proteinExistence type="predicted"/>
<name>A0A0B6ZU92_9EUPU</name>
<organism evidence="1">
    <name type="scientific">Arion vulgaris</name>
    <dbReference type="NCBI Taxonomy" id="1028688"/>
    <lineage>
        <taxon>Eukaryota</taxon>
        <taxon>Metazoa</taxon>
        <taxon>Spiralia</taxon>
        <taxon>Lophotrochozoa</taxon>
        <taxon>Mollusca</taxon>
        <taxon>Gastropoda</taxon>
        <taxon>Heterobranchia</taxon>
        <taxon>Euthyneura</taxon>
        <taxon>Panpulmonata</taxon>
        <taxon>Eupulmonata</taxon>
        <taxon>Stylommatophora</taxon>
        <taxon>Helicina</taxon>
        <taxon>Arionoidea</taxon>
        <taxon>Arionidae</taxon>
        <taxon>Arion</taxon>
    </lineage>
</organism>
<dbReference type="AlphaFoldDB" id="A0A0B6ZU92"/>
<gene>
    <name evidence="1" type="primary">ORF81438</name>
</gene>
<feature type="non-terminal residue" evidence="1">
    <location>
        <position position="1"/>
    </location>
</feature>
<sequence length="84" mass="9512">KSGITNSNKFGIKNVVYGDHYTVSSSSIVHVFLCDSEIVRRPENVQQITRHREKCAAWERERSVNNLTFNALHVALVVVTQSLL</sequence>
<dbReference type="EMBL" id="HACG01025334">
    <property type="protein sequence ID" value="CEK72199.1"/>
    <property type="molecule type" value="Transcribed_RNA"/>
</dbReference>
<reference evidence="1" key="1">
    <citation type="submission" date="2014-12" db="EMBL/GenBank/DDBJ databases">
        <title>Insight into the proteome of Arion vulgaris.</title>
        <authorList>
            <person name="Aradska J."/>
            <person name="Bulat T."/>
            <person name="Smidak R."/>
            <person name="Sarate P."/>
            <person name="Gangsoo J."/>
            <person name="Sialana F."/>
            <person name="Bilban M."/>
            <person name="Lubec G."/>
        </authorList>
    </citation>
    <scope>NUCLEOTIDE SEQUENCE</scope>
    <source>
        <tissue evidence="1">Skin</tissue>
    </source>
</reference>
<evidence type="ECO:0000313" key="1">
    <source>
        <dbReference type="EMBL" id="CEK72199.1"/>
    </source>
</evidence>